<accession>A0AAD1RFT1</accession>
<organism evidence="5 6">
    <name type="scientific">Pelobates cultripes</name>
    <name type="common">Western spadefoot toad</name>
    <dbReference type="NCBI Taxonomy" id="61616"/>
    <lineage>
        <taxon>Eukaryota</taxon>
        <taxon>Metazoa</taxon>
        <taxon>Chordata</taxon>
        <taxon>Craniata</taxon>
        <taxon>Vertebrata</taxon>
        <taxon>Euteleostomi</taxon>
        <taxon>Amphibia</taxon>
        <taxon>Batrachia</taxon>
        <taxon>Anura</taxon>
        <taxon>Pelobatoidea</taxon>
        <taxon>Pelobatidae</taxon>
        <taxon>Pelobates</taxon>
    </lineage>
</organism>
<dbReference type="SUPFAM" id="SSF52540">
    <property type="entry name" value="P-loop containing nucleoside triphosphate hydrolases"/>
    <property type="match status" value="1"/>
</dbReference>
<dbReference type="GO" id="GO:0008146">
    <property type="term" value="F:sulfotransferase activity"/>
    <property type="evidence" value="ECO:0007669"/>
    <property type="project" value="InterPro"/>
</dbReference>
<dbReference type="InterPro" id="IPR000863">
    <property type="entry name" value="Sulfotransferase_dom"/>
</dbReference>
<sequence length="315" mass="37048">MSTLKQKPRTERDKFIDAIVKVTEEASKKSAEELLFLYKGVLYPIYICSEATFQAVQSLEAREDDMFIATYPKCGTNWITQVLHEVVYFTHNREPLLEDAMLEFGEPEKVEICLKSSIKRQASPRIFSTHLYYNDMPKSFIANKSKILWILRNPKDTAVSFYHFCNNNPILPTYHSWDSFFQDYMNAKVCYGSYFDHALSWNEHIDEENIMAVTFEEIKEDFATQLKKICKFFGLHLTNEQINKIENKTTFKSMKEKSHETHGEFGDSMFRKGEIGDWRSLFTEEQSREMDAKFEERLAGTKVGKKLNYNKYCKF</sequence>
<proteinExistence type="inferred from homology"/>
<dbReference type="EC" id="2.8.2.-" evidence="3"/>
<evidence type="ECO:0000259" key="4">
    <source>
        <dbReference type="Pfam" id="PF00685"/>
    </source>
</evidence>
<feature type="domain" description="Sulfotransferase" evidence="4">
    <location>
        <begin position="64"/>
        <end position="301"/>
    </location>
</feature>
<keyword evidence="6" id="KW-1185">Reference proteome</keyword>
<dbReference type="PANTHER" id="PTHR11783">
    <property type="entry name" value="SULFOTRANSFERASE SULT"/>
    <property type="match status" value="1"/>
</dbReference>
<gene>
    <name evidence="5" type="ORF">PECUL_23A054401</name>
</gene>
<dbReference type="Gene3D" id="3.40.50.300">
    <property type="entry name" value="P-loop containing nucleotide triphosphate hydrolases"/>
    <property type="match status" value="1"/>
</dbReference>
<dbReference type="AlphaFoldDB" id="A0AAD1RFT1"/>
<dbReference type="Pfam" id="PF00685">
    <property type="entry name" value="Sulfotransfer_1"/>
    <property type="match status" value="1"/>
</dbReference>
<evidence type="ECO:0000256" key="2">
    <source>
        <dbReference type="ARBA" id="ARBA00022679"/>
    </source>
</evidence>
<comment type="similarity">
    <text evidence="1 3">Belongs to the sulfotransferase 1 family.</text>
</comment>
<evidence type="ECO:0000313" key="5">
    <source>
        <dbReference type="EMBL" id="CAH2252681.1"/>
    </source>
</evidence>
<keyword evidence="2 3" id="KW-0808">Transferase</keyword>
<dbReference type="EMBL" id="OW240913">
    <property type="protein sequence ID" value="CAH2252681.1"/>
    <property type="molecule type" value="Genomic_DNA"/>
</dbReference>
<evidence type="ECO:0000256" key="1">
    <source>
        <dbReference type="ARBA" id="ARBA00005771"/>
    </source>
</evidence>
<name>A0AAD1RFT1_PELCU</name>
<dbReference type="InterPro" id="IPR027417">
    <property type="entry name" value="P-loop_NTPase"/>
</dbReference>
<dbReference type="Proteomes" id="UP001295444">
    <property type="component" value="Chromosome 02"/>
</dbReference>
<protein>
    <recommendedName>
        <fullName evidence="3">Sulfotransferase</fullName>
        <ecNumber evidence="3">2.8.2.-</ecNumber>
    </recommendedName>
</protein>
<evidence type="ECO:0000256" key="3">
    <source>
        <dbReference type="RuleBase" id="RU361155"/>
    </source>
</evidence>
<reference evidence="5" key="1">
    <citation type="submission" date="2022-03" db="EMBL/GenBank/DDBJ databases">
        <authorList>
            <person name="Alioto T."/>
            <person name="Alioto T."/>
            <person name="Gomez Garrido J."/>
        </authorList>
    </citation>
    <scope>NUCLEOTIDE SEQUENCE</scope>
</reference>
<evidence type="ECO:0000313" key="6">
    <source>
        <dbReference type="Proteomes" id="UP001295444"/>
    </source>
</evidence>